<gene>
    <name evidence="1" type="ORF">DQG23_00090</name>
</gene>
<dbReference type="EMBL" id="QMFB01000001">
    <property type="protein sequence ID" value="RAV22655.1"/>
    <property type="molecule type" value="Genomic_DNA"/>
</dbReference>
<dbReference type="AlphaFoldDB" id="A0A329MRU5"/>
<keyword evidence="2" id="KW-1185">Reference proteome</keyword>
<evidence type="ECO:0000313" key="2">
    <source>
        <dbReference type="Proteomes" id="UP000250369"/>
    </source>
</evidence>
<proteinExistence type="predicted"/>
<accession>A0A329MRU5</accession>
<dbReference type="RefSeq" id="WP_113028766.1">
    <property type="nucleotide sequence ID" value="NZ_QMFB01000001.1"/>
</dbReference>
<sequence>MAKLVLENHETEQLTEAGHTLYITVKHFTTHSIFLSRVVCPSGQELLNIRSWQVLPHMFVQLKIYKEYNKKYELGLLKEVIQEIGEAWKDEYGCEPVWEF</sequence>
<comment type="caution">
    <text evidence="1">The sequence shown here is derived from an EMBL/GenBank/DDBJ whole genome shotgun (WGS) entry which is preliminary data.</text>
</comment>
<evidence type="ECO:0000313" key="1">
    <source>
        <dbReference type="EMBL" id="RAV22655.1"/>
    </source>
</evidence>
<reference evidence="1 2" key="1">
    <citation type="journal article" date="2009" name="Int. J. Syst. Evol. Microbiol.">
        <title>Paenibacillus contaminans sp. nov., isolated from a contaminated laboratory plate.</title>
        <authorList>
            <person name="Chou J.H."/>
            <person name="Lee J.H."/>
            <person name="Lin M.C."/>
            <person name="Chang P.S."/>
            <person name="Arun A.B."/>
            <person name="Young C.C."/>
            <person name="Chen W.M."/>
        </authorList>
    </citation>
    <scope>NUCLEOTIDE SEQUENCE [LARGE SCALE GENOMIC DNA]</scope>
    <source>
        <strain evidence="1 2">CKOBP-6</strain>
    </source>
</reference>
<protein>
    <submittedName>
        <fullName evidence="1">Uncharacterized protein</fullName>
    </submittedName>
</protein>
<name>A0A329MRU5_9BACL</name>
<dbReference type="Proteomes" id="UP000250369">
    <property type="component" value="Unassembled WGS sequence"/>
</dbReference>
<organism evidence="1 2">
    <name type="scientific">Paenibacillus contaminans</name>
    <dbReference type="NCBI Taxonomy" id="450362"/>
    <lineage>
        <taxon>Bacteria</taxon>
        <taxon>Bacillati</taxon>
        <taxon>Bacillota</taxon>
        <taxon>Bacilli</taxon>
        <taxon>Bacillales</taxon>
        <taxon>Paenibacillaceae</taxon>
        <taxon>Paenibacillus</taxon>
    </lineage>
</organism>